<feature type="transmembrane region" description="Helical" evidence="1">
    <location>
        <begin position="12"/>
        <end position="33"/>
    </location>
</feature>
<accession>A0A2S7J0H3</accession>
<evidence type="ECO:0000313" key="3">
    <source>
        <dbReference type="Proteomes" id="UP000238493"/>
    </source>
</evidence>
<keyword evidence="1" id="KW-0812">Transmembrane</keyword>
<organism evidence="2 3">
    <name type="scientific">Brucella oryzae</name>
    <dbReference type="NCBI Taxonomy" id="335286"/>
    <lineage>
        <taxon>Bacteria</taxon>
        <taxon>Pseudomonadati</taxon>
        <taxon>Pseudomonadota</taxon>
        <taxon>Alphaproteobacteria</taxon>
        <taxon>Hyphomicrobiales</taxon>
        <taxon>Brucellaceae</taxon>
        <taxon>Brucella/Ochrobactrum group</taxon>
        <taxon>Brucella</taxon>
    </lineage>
</organism>
<dbReference type="OrthoDB" id="8447236at2"/>
<keyword evidence="1" id="KW-1133">Transmembrane helix</keyword>
<dbReference type="EMBL" id="PTRC01000016">
    <property type="protein sequence ID" value="PQA73700.1"/>
    <property type="molecule type" value="Genomic_DNA"/>
</dbReference>
<sequence length="143" mass="15613">MNTPATSMAIVLRRNAFLGIAFAVVLLAVAPFMRPVHDLAFWLIWPLLLVSALIVLGIAAHLLFDAALFRLIVSSDETGLAEVDHILERMGLRSNDGAVRPFAARIEGSRRIIGRLRFFMGLGIVLFILLATVPLGQPLGWGL</sequence>
<keyword evidence="1" id="KW-0472">Membrane</keyword>
<comment type="caution">
    <text evidence="2">The sequence shown here is derived from an EMBL/GenBank/DDBJ whole genome shotgun (WGS) entry which is preliminary data.</text>
</comment>
<gene>
    <name evidence="2" type="ORF">C3731_10645</name>
</gene>
<dbReference type="RefSeq" id="WP_104755646.1">
    <property type="nucleotide sequence ID" value="NZ_JAGSIC010000011.1"/>
</dbReference>
<feature type="transmembrane region" description="Helical" evidence="1">
    <location>
        <begin position="118"/>
        <end position="136"/>
    </location>
</feature>
<keyword evidence="3" id="KW-1185">Reference proteome</keyword>
<dbReference type="Proteomes" id="UP000238493">
    <property type="component" value="Unassembled WGS sequence"/>
</dbReference>
<reference evidence="2 3" key="1">
    <citation type="submission" date="2018-02" db="EMBL/GenBank/DDBJ databases">
        <title>Draft genome sequence of Ochrobactrum oryzae found in Brazil.</title>
        <authorList>
            <person name="Cerdeira L."/>
            <person name="Andrade F."/>
            <person name="Zacariotto T."/>
            <person name="Barbosa B."/>
            <person name="Santos S."/>
            <person name="Cassetari V."/>
            <person name="Lincopan N."/>
        </authorList>
    </citation>
    <scope>NUCLEOTIDE SEQUENCE [LARGE SCALE GENOMIC DNA]</scope>
    <source>
        <strain evidence="2 3">OA447</strain>
    </source>
</reference>
<proteinExistence type="predicted"/>
<feature type="transmembrane region" description="Helical" evidence="1">
    <location>
        <begin position="39"/>
        <end position="64"/>
    </location>
</feature>
<evidence type="ECO:0000256" key="1">
    <source>
        <dbReference type="SAM" id="Phobius"/>
    </source>
</evidence>
<protein>
    <submittedName>
        <fullName evidence="2">Uncharacterized protein</fullName>
    </submittedName>
</protein>
<evidence type="ECO:0000313" key="2">
    <source>
        <dbReference type="EMBL" id="PQA73700.1"/>
    </source>
</evidence>
<name>A0A2S7J0H3_9HYPH</name>
<dbReference type="AlphaFoldDB" id="A0A2S7J0H3"/>